<evidence type="ECO:0000313" key="3">
    <source>
        <dbReference type="Proteomes" id="UP000175968"/>
    </source>
</evidence>
<keyword evidence="3" id="KW-1185">Reference proteome</keyword>
<gene>
    <name evidence="2" type="ORF">EM308_03160</name>
</gene>
<proteinExistence type="predicted"/>
<keyword evidence="2" id="KW-0378">Hydrolase</keyword>
<dbReference type="Gene3D" id="2.115.10.20">
    <property type="entry name" value="Glycosyl hydrolase domain, family 43"/>
    <property type="match status" value="1"/>
</dbReference>
<feature type="signal peptide" evidence="1">
    <location>
        <begin position="1"/>
        <end position="23"/>
    </location>
</feature>
<dbReference type="InterPro" id="IPR023296">
    <property type="entry name" value="Glyco_hydro_beta-prop_sf"/>
</dbReference>
<dbReference type="GO" id="GO:0016787">
    <property type="term" value="F:hydrolase activity"/>
    <property type="evidence" value="ECO:0007669"/>
    <property type="project" value="UniProtKB-KW"/>
</dbReference>
<organism evidence="2 3">
    <name type="scientific">Flavobacterium gilvum</name>
    <dbReference type="NCBI Taxonomy" id="1492737"/>
    <lineage>
        <taxon>Bacteria</taxon>
        <taxon>Pseudomonadati</taxon>
        <taxon>Bacteroidota</taxon>
        <taxon>Flavobacteriia</taxon>
        <taxon>Flavobacteriales</taxon>
        <taxon>Flavobacteriaceae</taxon>
        <taxon>Flavobacterium</taxon>
    </lineage>
</organism>
<keyword evidence="1" id="KW-0732">Signal</keyword>
<feature type="chain" id="PRO_5042127188" evidence="1">
    <location>
        <begin position="24"/>
        <end position="371"/>
    </location>
</feature>
<dbReference type="KEGG" id="fgl:EM308_03160"/>
<dbReference type="AlphaFoldDB" id="A0AAC9I1D7"/>
<evidence type="ECO:0000256" key="1">
    <source>
        <dbReference type="SAM" id="SignalP"/>
    </source>
</evidence>
<evidence type="ECO:0000313" key="2">
    <source>
        <dbReference type="EMBL" id="AOW08574.1"/>
    </source>
</evidence>
<protein>
    <submittedName>
        <fullName evidence="2">Glycosyl hydrolase family 43</fullName>
    </submittedName>
</protein>
<reference evidence="2 3" key="1">
    <citation type="submission" date="2016-10" db="EMBL/GenBank/DDBJ databases">
        <title>Flavobacterium gilvum sp. nov., isolated from stream water.</title>
        <authorList>
            <person name="Shin S.-K."/>
            <person name="Cho Y.-J."/>
            <person name="Yi H."/>
        </authorList>
    </citation>
    <scope>NUCLEOTIDE SEQUENCE [LARGE SCALE GENOMIC DNA]</scope>
    <source>
        <strain evidence="2 3">EM1308</strain>
    </source>
</reference>
<name>A0AAC9I1D7_9FLAO</name>
<dbReference type="CDD" id="cd08994">
    <property type="entry name" value="GH43_62_32_68_117_130-like"/>
    <property type="match status" value="1"/>
</dbReference>
<accession>A0AAC9I1D7</accession>
<dbReference type="Proteomes" id="UP000175968">
    <property type="component" value="Chromosome"/>
</dbReference>
<dbReference type="EMBL" id="CP017479">
    <property type="protein sequence ID" value="AOW08574.1"/>
    <property type="molecule type" value="Genomic_DNA"/>
</dbReference>
<sequence>MKNYFTIGLIVLLQLISIQSSWAQKTDSANPIYSQLGEAYRTPAFSMKGYWVWCSSVVKGDDKKYHMFASRWPDSILFHPGWMVASEVVHAISDRPEGPYTFSDVALPARGAQYWDGRSTHNPRILRYKNKYILYYMGSTHPFEEPNKQDFNLASKWCIVGRSNKRVGVAIADSPYGPWKRFDRPVLETKPDTFYSFLTSNPSPIIEEDGSVLLMFKARSYVGNDKYSGMCFGMARAKSIYDKFEVLNNGQPVLGGPGQPEIEAPFFWKDKKGYHVVFKDHVAKYTGEKGAGVLANSKDAIHWTVADSPKAYSRTLRYNDGKTETMGQLERPFIYFENGKPAYFFFATMDGPGGFEYGTHSWNVVVPFKNL</sequence>
<dbReference type="SUPFAM" id="SSF75005">
    <property type="entry name" value="Arabinanase/levansucrase/invertase"/>
    <property type="match status" value="1"/>
</dbReference>
<dbReference type="RefSeq" id="WP_070261777.1">
    <property type="nucleotide sequence ID" value="NZ_CP017479.1"/>
</dbReference>